<keyword evidence="8" id="KW-1185">Reference proteome</keyword>
<name>A0ABS0HLB5_9SPHN</name>
<keyword evidence="5" id="KW-0472">Membrane</keyword>
<evidence type="ECO:0000313" key="7">
    <source>
        <dbReference type="EMBL" id="MBF9153048.1"/>
    </source>
</evidence>
<evidence type="ECO:0000259" key="6">
    <source>
        <dbReference type="Pfam" id="PF00535"/>
    </source>
</evidence>
<dbReference type="SUPFAM" id="SSF53448">
    <property type="entry name" value="Nucleotide-diphospho-sugar transferases"/>
    <property type="match status" value="1"/>
</dbReference>
<keyword evidence="2" id="KW-1003">Cell membrane</keyword>
<dbReference type="PANTHER" id="PTHR43646:SF2">
    <property type="entry name" value="GLYCOSYLTRANSFERASE 2-LIKE DOMAIN-CONTAINING PROTEIN"/>
    <property type="match status" value="1"/>
</dbReference>
<comment type="subcellular location">
    <subcellularLocation>
        <location evidence="1">Cell membrane</location>
    </subcellularLocation>
</comment>
<reference evidence="7 8" key="1">
    <citation type="submission" date="2020-11" db="EMBL/GenBank/DDBJ databases">
        <title>The genome sequence of Novosphingobium sp. 1Y9A.</title>
        <authorList>
            <person name="Liu Y."/>
        </authorList>
    </citation>
    <scope>NUCLEOTIDE SEQUENCE [LARGE SCALE GENOMIC DNA]</scope>
    <source>
        <strain evidence="7 8">1Y9A</strain>
    </source>
</reference>
<evidence type="ECO:0000256" key="3">
    <source>
        <dbReference type="ARBA" id="ARBA00022676"/>
    </source>
</evidence>
<proteinExistence type="predicted"/>
<dbReference type="InterPro" id="IPR001173">
    <property type="entry name" value="Glyco_trans_2-like"/>
</dbReference>
<evidence type="ECO:0000256" key="5">
    <source>
        <dbReference type="ARBA" id="ARBA00023136"/>
    </source>
</evidence>
<comment type="caution">
    <text evidence="7">The sequence shown here is derived from an EMBL/GenBank/DDBJ whole genome shotgun (WGS) entry which is preliminary data.</text>
</comment>
<sequence length="298" mass="32057">MAAARHDFSVVIPAHNEAAVIERCLRALQSDPEISPEIVVACNGCKDETAAIARRVAPEATVLDIARGSKILALNEGNAAATVSPRFFLDADIVVSPRALAAVAQVLGEDGAIKAAAPALAVDLTGCSWPVRAYYKVWLQQPYVRVGMVGSGLFGLSASGLAEVGTFPDVVADDLYVRTRFAPEQRMRVERDAQGAAVSFTVFPPRDLRSLVRIESRRRAGDMQLKLSSHDTEHTARTTTGGSLLSALGKQSGGHGRVGLLDLAWYLGIKIVGRQMARRTIRAKKQIVWERDDSSRTG</sequence>
<organism evidence="7 8">
    <name type="scientific">Novosphingobium jiangmenense</name>
    <dbReference type="NCBI Taxonomy" id="2791981"/>
    <lineage>
        <taxon>Bacteria</taxon>
        <taxon>Pseudomonadati</taxon>
        <taxon>Pseudomonadota</taxon>
        <taxon>Alphaproteobacteria</taxon>
        <taxon>Sphingomonadales</taxon>
        <taxon>Sphingomonadaceae</taxon>
        <taxon>Novosphingobium</taxon>
    </lineage>
</organism>
<evidence type="ECO:0000256" key="1">
    <source>
        <dbReference type="ARBA" id="ARBA00004236"/>
    </source>
</evidence>
<dbReference type="Gene3D" id="3.90.550.10">
    <property type="entry name" value="Spore Coat Polysaccharide Biosynthesis Protein SpsA, Chain A"/>
    <property type="match status" value="1"/>
</dbReference>
<keyword evidence="3" id="KW-0328">Glycosyltransferase</keyword>
<dbReference type="InterPro" id="IPR029044">
    <property type="entry name" value="Nucleotide-diphossugar_trans"/>
</dbReference>
<evidence type="ECO:0000313" key="8">
    <source>
        <dbReference type="Proteomes" id="UP000600799"/>
    </source>
</evidence>
<dbReference type="EMBL" id="JADQDC010000019">
    <property type="protein sequence ID" value="MBF9153048.1"/>
    <property type="molecule type" value="Genomic_DNA"/>
</dbReference>
<dbReference type="PANTHER" id="PTHR43646">
    <property type="entry name" value="GLYCOSYLTRANSFERASE"/>
    <property type="match status" value="1"/>
</dbReference>
<dbReference type="Proteomes" id="UP000600799">
    <property type="component" value="Unassembled WGS sequence"/>
</dbReference>
<evidence type="ECO:0000256" key="4">
    <source>
        <dbReference type="ARBA" id="ARBA00022679"/>
    </source>
</evidence>
<accession>A0ABS0HLB5</accession>
<feature type="domain" description="Glycosyltransferase 2-like" evidence="6">
    <location>
        <begin position="9"/>
        <end position="112"/>
    </location>
</feature>
<keyword evidence="4" id="KW-0808">Transferase</keyword>
<evidence type="ECO:0000256" key="2">
    <source>
        <dbReference type="ARBA" id="ARBA00022475"/>
    </source>
</evidence>
<protein>
    <submittedName>
        <fullName evidence="7">Glycosyltransferase family 2 protein</fullName>
    </submittedName>
</protein>
<gene>
    <name evidence="7" type="ORF">I2488_18750</name>
</gene>
<dbReference type="RefSeq" id="WP_196277315.1">
    <property type="nucleotide sequence ID" value="NZ_JADQDC010000019.1"/>
</dbReference>
<dbReference type="Pfam" id="PF00535">
    <property type="entry name" value="Glycos_transf_2"/>
    <property type="match status" value="1"/>
</dbReference>